<dbReference type="GO" id="GO:0050660">
    <property type="term" value="F:flavin adenine dinucleotide binding"/>
    <property type="evidence" value="ECO:0007669"/>
    <property type="project" value="InterPro"/>
</dbReference>
<dbReference type="Gene3D" id="1.20.140.10">
    <property type="entry name" value="Butyryl-CoA Dehydrogenase, subunit A, domain 3"/>
    <property type="match status" value="1"/>
</dbReference>
<dbReference type="RefSeq" id="WP_084068357.1">
    <property type="nucleotide sequence ID" value="NZ_FWXY01000007.1"/>
</dbReference>
<dbReference type="Pfam" id="PF00441">
    <property type="entry name" value="Acyl-CoA_dh_1"/>
    <property type="match status" value="1"/>
</dbReference>
<dbReference type="PANTHER" id="PTHR43884:SF19">
    <property type="entry name" value="ACYL-COA DEHYDROGENASE FADE4-RELATED"/>
    <property type="match status" value="1"/>
</dbReference>
<gene>
    <name evidence="7" type="ORF">SAMN02746065_107140</name>
</gene>
<dbReference type="InterPro" id="IPR046373">
    <property type="entry name" value="Acyl-CoA_Oxase/DH_mid-dom_sf"/>
</dbReference>
<name>A0A1W2BAJ5_9BACT</name>
<evidence type="ECO:0000313" key="8">
    <source>
        <dbReference type="Proteomes" id="UP000192418"/>
    </source>
</evidence>
<dbReference type="AlphaFoldDB" id="A0A1W2BAJ5"/>
<dbReference type="Proteomes" id="UP000192418">
    <property type="component" value="Unassembled WGS sequence"/>
</dbReference>
<dbReference type="Gene3D" id="2.40.110.10">
    <property type="entry name" value="Butyryl-CoA Dehydrogenase, subunit A, domain 2"/>
    <property type="match status" value="1"/>
</dbReference>
<dbReference type="GO" id="GO:0005886">
    <property type="term" value="C:plasma membrane"/>
    <property type="evidence" value="ECO:0007669"/>
    <property type="project" value="TreeGrafter"/>
</dbReference>
<dbReference type="OrthoDB" id="5427839at2"/>
<proteinExistence type="inferred from homology"/>
<evidence type="ECO:0000256" key="1">
    <source>
        <dbReference type="ARBA" id="ARBA00001974"/>
    </source>
</evidence>
<evidence type="ECO:0000256" key="2">
    <source>
        <dbReference type="ARBA" id="ARBA00009347"/>
    </source>
</evidence>
<accession>A0A1W2BAJ5</accession>
<comment type="subunit">
    <text evidence="3">Homotetramer.</text>
</comment>
<dbReference type="InterPro" id="IPR037069">
    <property type="entry name" value="AcylCoA_DH/ox_N_sf"/>
</dbReference>
<evidence type="ECO:0000256" key="3">
    <source>
        <dbReference type="ARBA" id="ARBA00011881"/>
    </source>
</evidence>
<sequence>MKLLNPKKESFDHLDAASARIMKKTIAFFESKGKTKLKSDYHAKEWYADFLEFVKKEKIFYTLLTPSQYGTEGCRWDTCRNCCFNEILGFYGLPYWYTWQVTILGLGPIWMGKNEALKKKTAKLLEQGEIFAFGLSEKEHGADLYSSDMTLTPLTDDQFVADGGKYYIGNANKAGLVSVFGKDSDTDEYVFFTARPEHENYTLVKNIISNQSYVAEFSLNGYPVASSDILSRGSHAWDSALNTINVGKYNLGWASIGICTHAFYEAITHAAHRELYGKKVTDFPHVQELMTTAFARLTAMKLFAARNSDYMRTASRDDRRYLLYNPLTKMKVTTQGEEVINLIWDVIAAKGFEKDTYFEMAAIEIRGLPKLEGTVHVNMALVVKFMANYLFAPADMPEIPLMHNTANDDFLFDQGSTRGLSKIIFHDFEKTYAQMDLPNLTIFKEQIKALKDLLLNAPPEKEQIKDIDFLLILGELFALVVYGQLIIENALLLKTEEDIVDQIFDFMVKDFSKHALQLYSKSSATDKQMENSLKIIKKPVTDPKRFQRVWQTHVLKMSDTYEMNA</sequence>
<reference evidence="7 8" key="1">
    <citation type="submission" date="2017-04" db="EMBL/GenBank/DDBJ databases">
        <authorList>
            <person name="Afonso C.L."/>
            <person name="Miller P.J."/>
            <person name="Scott M.A."/>
            <person name="Spackman E."/>
            <person name="Goraichik I."/>
            <person name="Dimitrov K.M."/>
            <person name="Suarez D.L."/>
            <person name="Swayne D.E."/>
        </authorList>
    </citation>
    <scope>NUCLEOTIDE SEQUENCE [LARGE SCALE GENOMIC DNA]</scope>
    <source>
        <strain evidence="7 8">DSM 3385</strain>
    </source>
</reference>
<dbReference type="GO" id="GO:0003995">
    <property type="term" value="F:acyl-CoA dehydrogenase activity"/>
    <property type="evidence" value="ECO:0007669"/>
    <property type="project" value="TreeGrafter"/>
</dbReference>
<dbReference type="SUPFAM" id="SSF47203">
    <property type="entry name" value="Acyl-CoA dehydrogenase C-terminal domain-like"/>
    <property type="match status" value="1"/>
</dbReference>
<evidence type="ECO:0000313" key="7">
    <source>
        <dbReference type="EMBL" id="SMC69398.1"/>
    </source>
</evidence>
<dbReference type="InterPro" id="IPR036250">
    <property type="entry name" value="AcylCo_DH-like_C"/>
</dbReference>
<keyword evidence="8" id="KW-1185">Reference proteome</keyword>
<feature type="domain" description="Acyl-CoA dehydrogenase/oxidase C-terminal" evidence="6">
    <location>
        <begin position="237"/>
        <end position="385"/>
    </location>
</feature>
<dbReference type="STRING" id="1121400.SAMN02746065_107140"/>
<evidence type="ECO:0000256" key="5">
    <source>
        <dbReference type="ARBA" id="ARBA00022827"/>
    </source>
</evidence>
<dbReference type="Gene3D" id="1.10.540.10">
    <property type="entry name" value="Acyl-CoA dehydrogenase/oxidase, N-terminal domain"/>
    <property type="match status" value="1"/>
</dbReference>
<protein>
    <submittedName>
        <fullName evidence="7">Acyl-CoA dehydrogenase</fullName>
    </submittedName>
</protein>
<evidence type="ECO:0000256" key="4">
    <source>
        <dbReference type="ARBA" id="ARBA00022630"/>
    </source>
</evidence>
<keyword evidence="5" id="KW-0274">FAD</keyword>
<dbReference type="InterPro" id="IPR009100">
    <property type="entry name" value="AcylCoA_DH/oxidase_NM_dom_sf"/>
</dbReference>
<dbReference type="PANTHER" id="PTHR43884">
    <property type="entry name" value="ACYL-COA DEHYDROGENASE"/>
    <property type="match status" value="1"/>
</dbReference>
<dbReference type="SUPFAM" id="SSF56645">
    <property type="entry name" value="Acyl-CoA dehydrogenase NM domain-like"/>
    <property type="match status" value="1"/>
</dbReference>
<evidence type="ECO:0000259" key="6">
    <source>
        <dbReference type="Pfam" id="PF00441"/>
    </source>
</evidence>
<keyword evidence="4" id="KW-0285">Flavoprotein</keyword>
<organism evidence="7 8">
    <name type="scientific">Desulfocicer vacuolatum DSM 3385</name>
    <dbReference type="NCBI Taxonomy" id="1121400"/>
    <lineage>
        <taxon>Bacteria</taxon>
        <taxon>Pseudomonadati</taxon>
        <taxon>Thermodesulfobacteriota</taxon>
        <taxon>Desulfobacteria</taxon>
        <taxon>Desulfobacterales</taxon>
        <taxon>Desulfobacteraceae</taxon>
        <taxon>Desulfocicer</taxon>
    </lineage>
</organism>
<comment type="similarity">
    <text evidence="2">Belongs to the acyl-CoA dehydrogenase family.</text>
</comment>
<comment type="cofactor">
    <cofactor evidence="1">
        <name>FAD</name>
        <dbReference type="ChEBI" id="CHEBI:57692"/>
    </cofactor>
</comment>
<dbReference type="EMBL" id="FWXY01000007">
    <property type="protein sequence ID" value="SMC69398.1"/>
    <property type="molecule type" value="Genomic_DNA"/>
</dbReference>
<dbReference type="InterPro" id="IPR009075">
    <property type="entry name" value="AcylCo_DH/oxidase_C"/>
</dbReference>